<dbReference type="Proteomes" id="UP000234789">
    <property type="component" value="Unassembled WGS sequence"/>
</dbReference>
<accession>A0A2N5N8N3</accession>
<sequence>MNPTQKDILPDVLSYSPCVPRSSTPRRRRFSLPLPVRQRHLHDDRVRLAALFARDATPKRQRSLYLIY</sequence>
<keyword evidence="2" id="KW-1185">Reference proteome</keyword>
<proteinExistence type="predicted"/>
<reference evidence="1 2" key="1">
    <citation type="submission" date="2017-05" db="EMBL/GenBank/DDBJ databases">
        <title>Functional genome analysis of Paenibacillus pasadenensis strain R16: insights on endophytic life style and antifungal activity.</title>
        <authorList>
            <person name="Passera A."/>
            <person name="Marcolungo L."/>
            <person name="Casati P."/>
            <person name="Brasca M."/>
            <person name="Quaglino F."/>
            <person name="Delledonne M."/>
        </authorList>
    </citation>
    <scope>NUCLEOTIDE SEQUENCE [LARGE SCALE GENOMIC DNA]</scope>
    <source>
        <strain evidence="1 2">R16</strain>
    </source>
</reference>
<name>A0A2N5N8N3_9BACL</name>
<protein>
    <submittedName>
        <fullName evidence="1">Uncharacterized protein</fullName>
    </submittedName>
</protein>
<evidence type="ECO:0000313" key="1">
    <source>
        <dbReference type="EMBL" id="PLT46688.1"/>
    </source>
</evidence>
<gene>
    <name evidence="1" type="ORF">B8V81_0912</name>
</gene>
<organism evidence="1 2">
    <name type="scientific">Paenibacillus pasadenensis</name>
    <dbReference type="NCBI Taxonomy" id="217090"/>
    <lineage>
        <taxon>Bacteria</taxon>
        <taxon>Bacillati</taxon>
        <taxon>Bacillota</taxon>
        <taxon>Bacilli</taxon>
        <taxon>Bacillales</taxon>
        <taxon>Paenibacillaceae</taxon>
        <taxon>Paenibacillus</taxon>
    </lineage>
</organism>
<dbReference type="AlphaFoldDB" id="A0A2N5N8N3"/>
<evidence type="ECO:0000313" key="2">
    <source>
        <dbReference type="Proteomes" id="UP000234789"/>
    </source>
</evidence>
<comment type="caution">
    <text evidence="1">The sequence shown here is derived from an EMBL/GenBank/DDBJ whole genome shotgun (WGS) entry which is preliminary data.</text>
</comment>
<dbReference type="EMBL" id="NFEZ01000003">
    <property type="protein sequence ID" value="PLT46688.1"/>
    <property type="molecule type" value="Genomic_DNA"/>
</dbReference>